<feature type="non-terminal residue" evidence="2">
    <location>
        <position position="1"/>
    </location>
</feature>
<organism evidence="2 3">
    <name type="scientific">Pseudoloma neurophilia</name>
    <dbReference type="NCBI Taxonomy" id="146866"/>
    <lineage>
        <taxon>Eukaryota</taxon>
        <taxon>Fungi</taxon>
        <taxon>Fungi incertae sedis</taxon>
        <taxon>Microsporidia</taxon>
        <taxon>Pseudoloma</taxon>
    </lineage>
</organism>
<accession>A0A0R0LZD4</accession>
<feature type="compositionally biased region" description="Polar residues" evidence="1">
    <location>
        <begin position="71"/>
        <end position="84"/>
    </location>
</feature>
<reference evidence="2 3" key="1">
    <citation type="submission" date="2015-07" db="EMBL/GenBank/DDBJ databases">
        <title>The genome of Pseudoloma neurophilia, a relevant intracellular parasite of the zebrafish.</title>
        <authorList>
            <person name="Ndikumana S."/>
            <person name="Pelin A."/>
            <person name="Sanders J."/>
            <person name="Corradi N."/>
        </authorList>
    </citation>
    <scope>NUCLEOTIDE SEQUENCE [LARGE SCALE GENOMIC DNA]</scope>
    <source>
        <strain evidence="2 3">MK1</strain>
    </source>
</reference>
<comment type="caution">
    <text evidence="2">The sequence shown here is derived from an EMBL/GenBank/DDBJ whole genome shotgun (WGS) entry which is preliminary data.</text>
</comment>
<feature type="region of interest" description="Disordered" evidence="1">
    <location>
        <begin position="71"/>
        <end position="141"/>
    </location>
</feature>
<feature type="compositionally biased region" description="Polar residues" evidence="1">
    <location>
        <begin position="41"/>
        <end position="53"/>
    </location>
</feature>
<protein>
    <submittedName>
        <fullName evidence="2">Uncharacterized protein</fullName>
    </submittedName>
</protein>
<feature type="region of interest" description="Disordered" evidence="1">
    <location>
        <begin position="1"/>
        <end position="29"/>
    </location>
</feature>
<evidence type="ECO:0000256" key="1">
    <source>
        <dbReference type="SAM" id="MobiDB-lite"/>
    </source>
</evidence>
<proteinExistence type="predicted"/>
<name>A0A0R0LZD4_9MICR</name>
<dbReference type="Proteomes" id="UP000051530">
    <property type="component" value="Unassembled WGS sequence"/>
</dbReference>
<dbReference type="AlphaFoldDB" id="A0A0R0LZD4"/>
<keyword evidence="3" id="KW-1185">Reference proteome</keyword>
<gene>
    <name evidence="2" type="ORF">M153_127720002</name>
</gene>
<dbReference type="EMBL" id="LGUB01001246">
    <property type="protein sequence ID" value="KRH92065.1"/>
    <property type="molecule type" value="Genomic_DNA"/>
</dbReference>
<feature type="region of interest" description="Disordered" evidence="1">
    <location>
        <begin position="41"/>
        <end position="60"/>
    </location>
</feature>
<sequence length="262" mass="29112">TVQGTDRPSVSSYPKAQTINSQVPRPSLIPDISNITNMNVSNASVTPNQQNATVRPKRPSYADIMSNAANRTVPQPGQLNMQQPDNPPQGLPPRPGRAIPMPPTQFNRSSQTIDSAPQRFSPRPSVYDNPQPSHDNIKNIAHNTGYPVQRSSAHPPSQNSNLEKLSDDEKIRINNLVSEVIAYVKSEAMKKKSIVYRSRIKDGLTKLQNYSEIKNENDLNLLKNLGNDMKENLCIIERVHGALSECRSWVDGIIALYKVIKA</sequence>
<evidence type="ECO:0000313" key="2">
    <source>
        <dbReference type="EMBL" id="KRH92065.1"/>
    </source>
</evidence>
<dbReference type="VEuPathDB" id="MicrosporidiaDB:M153_127720002"/>
<feature type="compositionally biased region" description="Pro residues" evidence="1">
    <location>
        <begin position="85"/>
        <end position="103"/>
    </location>
</feature>
<feature type="compositionally biased region" description="Polar residues" evidence="1">
    <location>
        <begin position="1"/>
        <end position="24"/>
    </location>
</feature>
<evidence type="ECO:0000313" key="3">
    <source>
        <dbReference type="Proteomes" id="UP000051530"/>
    </source>
</evidence>
<feature type="compositionally biased region" description="Polar residues" evidence="1">
    <location>
        <begin position="104"/>
        <end position="115"/>
    </location>
</feature>